<keyword evidence="1" id="KW-0378">Hydrolase</keyword>
<proteinExistence type="predicted"/>
<dbReference type="Gene3D" id="1.10.10.2520">
    <property type="entry name" value="Cell wall hydrolase SleB, domain 1"/>
    <property type="match status" value="1"/>
</dbReference>
<dbReference type="GO" id="GO:0016787">
    <property type="term" value="F:hydrolase activity"/>
    <property type="evidence" value="ECO:0007669"/>
    <property type="project" value="UniProtKB-KW"/>
</dbReference>
<gene>
    <name evidence="1" type="ORF">TM448A07654_0006</name>
</gene>
<dbReference type="EMBL" id="MT144575">
    <property type="protein sequence ID" value="QJA55184.1"/>
    <property type="molecule type" value="Genomic_DNA"/>
</dbReference>
<organism evidence="1">
    <name type="scientific">viral metagenome</name>
    <dbReference type="NCBI Taxonomy" id="1070528"/>
    <lineage>
        <taxon>unclassified sequences</taxon>
        <taxon>metagenomes</taxon>
        <taxon>organismal metagenomes</taxon>
    </lineage>
</organism>
<accession>A0A6H2A5U2</accession>
<name>A0A6H2A5U2_9ZZZZ</name>
<protein>
    <submittedName>
        <fullName evidence="1">Putative cell wall hydrolase</fullName>
    </submittedName>
</protein>
<dbReference type="InterPro" id="IPR042047">
    <property type="entry name" value="SleB_dom1"/>
</dbReference>
<reference evidence="1" key="1">
    <citation type="submission" date="2020-03" db="EMBL/GenBank/DDBJ databases">
        <title>The deep terrestrial virosphere.</title>
        <authorList>
            <person name="Holmfeldt K."/>
            <person name="Nilsson E."/>
            <person name="Simone D."/>
            <person name="Lopez-Fernandez M."/>
            <person name="Wu X."/>
            <person name="de Brujin I."/>
            <person name="Lundin D."/>
            <person name="Andersson A."/>
            <person name="Bertilsson S."/>
            <person name="Dopson M."/>
        </authorList>
    </citation>
    <scope>NUCLEOTIDE SEQUENCE</scope>
    <source>
        <strain evidence="1">TM448A07654</strain>
    </source>
</reference>
<sequence length="159" mass="18122">MADNVDFNLLPEEVLALQQGTYGEAANQPYEVKKMVMQSAINRLLSGKTKEFGRTIPEILSKGYYAVKNKNVPYKEALSGKFNNSLSQSAWKETQKVYNDIMKNQDFGNAMFYFKPQEVENIMSSKNGKKIFNFSKVVPLGQVGEYQVFTYPVKGHNKR</sequence>
<dbReference type="AlphaFoldDB" id="A0A6H2A5U2"/>
<evidence type="ECO:0000313" key="1">
    <source>
        <dbReference type="EMBL" id="QJA55184.1"/>
    </source>
</evidence>